<dbReference type="Proteomes" id="UP000500870">
    <property type="component" value="Chromosome 3"/>
</dbReference>
<dbReference type="PROSITE" id="PS50994">
    <property type="entry name" value="INTEGRASE"/>
    <property type="match status" value="1"/>
</dbReference>
<dbReference type="EMBL" id="CP050898">
    <property type="protein sequence ID" value="QIX21504.1"/>
    <property type="molecule type" value="Genomic_DNA"/>
</dbReference>
<dbReference type="InterPro" id="IPR047656">
    <property type="entry name" value="IS481-like_transpos"/>
</dbReference>
<dbReference type="EMBL" id="CP050899">
    <property type="protein sequence ID" value="QIX23676.1"/>
    <property type="molecule type" value="Genomic_DNA"/>
</dbReference>
<dbReference type="SUPFAM" id="SSF53098">
    <property type="entry name" value="Ribonuclease H-like"/>
    <property type="match status" value="1"/>
</dbReference>
<dbReference type="NCBIfam" id="NF033577">
    <property type="entry name" value="transpos_IS481"/>
    <property type="match status" value="1"/>
</dbReference>
<accession>A0A4U1JWC5</accession>
<proteinExistence type="predicted"/>
<dbReference type="GO" id="GO:0003676">
    <property type="term" value="F:nucleic acid binding"/>
    <property type="evidence" value="ECO:0007669"/>
    <property type="project" value="InterPro"/>
</dbReference>
<evidence type="ECO:0000259" key="1">
    <source>
        <dbReference type="PROSITE" id="PS50994"/>
    </source>
</evidence>
<gene>
    <name evidence="2" type="ORF">FOB41_10320</name>
    <name evidence="3" type="ORF">FOB41_21155</name>
</gene>
<evidence type="ECO:0000313" key="2">
    <source>
        <dbReference type="EMBL" id="QIX21504.1"/>
    </source>
</evidence>
<dbReference type="SUPFAM" id="SSF46689">
    <property type="entry name" value="Homeodomain-like"/>
    <property type="match status" value="1"/>
</dbReference>
<dbReference type="InterPro" id="IPR009057">
    <property type="entry name" value="Homeodomain-like_sf"/>
</dbReference>
<dbReference type="GO" id="GO:0015074">
    <property type="term" value="P:DNA integration"/>
    <property type="evidence" value="ECO:0007669"/>
    <property type="project" value="InterPro"/>
</dbReference>
<reference evidence="3 4" key="1">
    <citation type="submission" date="2020-04" db="EMBL/GenBank/DDBJ databases">
        <title>FDA dAtabase for Regulatory Grade micrObial Sequences (FDA-ARGOS): Supporting development and validation of Infectious Disease Dx tests.</title>
        <authorList>
            <person name="Sciortino C."/>
            <person name="Tallon L."/>
            <person name="Sadzewicz L."/>
            <person name="Vavikolanu K."/>
            <person name="Mehta A."/>
            <person name="Aluvathingal J."/>
            <person name="Nadendla S."/>
            <person name="Nandy P."/>
            <person name="Geyer C."/>
            <person name="Yan Y."/>
            <person name="Sichtig H."/>
        </authorList>
    </citation>
    <scope>NUCLEOTIDE SEQUENCE [LARGE SCALE GENOMIC DNA]</scope>
    <source>
        <strain evidence="3 4">FDAARGOS_633</strain>
    </source>
</reference>
<protein>
    <submittedName>
        <fullName evidence="3">IS481 family transposase</fullName>
    </submittedName>
</protein>
<feature type="domain" description="Integrase catalytic" evidence="1">
    <location>
        <begin position="140"/>
        <end position="308"/>
    </location>
</feature>
<dbReference type="InterPro" id="IPR012337">
    <property type="entry name" value="RNaseH-like_sf"/>
</dbReference>
<sequence>MPWRETSVMEERLRFVARLLEGEGMSEVCRDFGISRKTGYKIFNRYKDDGLEALTDRSRRPVRYANQLPDPVEAMIVRLKKEKPHWGARKIRELLVKKLAGDVRIPASSTVHAVLDRHGLVRQARKRNRASKAMGTTLSEAVNANDLWCADFKGEFKLGDGRYCYPLTVTDQASRYLLACEAFESTREQAVIEAFRRLFVEHGLPQAIRSDNGLPFASPNGLYNLSKLSVFWLRLGIAIERIKPGHPQQNGRHERMHLTLKKEATRPPERSLLQQQVRFDAFVSEFNGERPHEAIGMKVPADLYNASLRPYLGLPEIEYPFHDRDIIVTNCGRACLYRKKINISTVLARQKLGLKEVEDGIWLVSFMHYDLGYIDLEQRTLQTIDNPFGTRLSPMS</sequence>
<dbReference type="Gene3D" id="3.30.420.10">
    <property type="entry name" value="Ribonuclease H-like superfamily/Ribonuclease H"/>
    <property type="match status" value="1"/>
</dbReference>
<dbReference type="Pfam" id="PF13683">
    <property type="entry name" value="rve_3"/>
    <property type="match status" value="1"/>
</dbReference>
<dbReference type="PANTHER" id="PTHR47515:SF2">
    <property type="entry name" value="INTEGRASE CORE DOMAIN PROTEIN"/>
    <property type="match status" value="1"/>
</dbReference>
<evidence type="ECO:0000313" key="3">
    <source>
        <dbReference type="EMBL" id="QIX23676.1"/>
    </source>
</evidence>
<evidence type="ECO:0000313" key="4">
    <source>
        <dbReference type="Proteomes" id="UP000500870"/>
    </source>
</evidence>
<name>A0A4U1JWC5_9HYPH</name>
<dbReference type="InterPro" id="IPR036397">
    <property type="entry name" value="RNaseH_sf"/>
</dbReference>
<dbReference type="PANTHER" id="PTHR47515">
    <property type="entry name" value="LOW CALCIUM RESPONSE LOCUS PROTEIN T"/>
    <property type="match status" value="1"/>
</dbReference>
<dbReference type="Proteomes" id="UP000500870">
    <property type="component" value="Chromosome 1"/>
</dbReference>
<dbReference type="InterPro" id="IPR001584">
    <property type="entry name" value="Integrase_cat-core"/>
</dbReference>
<organism evidence="3 4">
    <name type="scientific">Agrobacterium pusense</name>
    <dbReference type="NCBI Taxonomy" id="648995"/>
    <lineage>
        <taxon>Bacteria</taxon>
        <taxon>Pseudomonadati</taxon>
        <taxon>Pseudomonadota</taxon>
        <taxon>Alphaproteobacteria</taxon>
        <taxon>Hyphomicrobiales</taxon>
        <taxon>Rhizobiaceae</taxon>
        <taxon>Rhizobium/Agrobacterium group</taxon>
        <taxon>Agrobacterium</taxon>
    </lineage>
</organism>
<dbReference type="Pfam" id="PF13565">
    <property type="entry name" value="HTH_32"/>
    <property type="match status" value="1"/>
</dbReference>
<dbReference type="AlphaFoldDB" id="A0A4U1JWC5"/>
<dbReference type="RefSeq" id="WP_112637009.1">
    <property type="nucleotide sequence ID" value="NZ_CP050898.1"/>
</dbReference>